<dbReference type="EMBL" id="SDRB02011788">
    <property type="protein sequence ID" value="THG00164.1"/>
    <property type="molecule type" value="Genomic_DNA"/>
</dbReference>
<feature type="chain" id="PRO_5020402370" evidence="2">
    <location>
        <begin position="26"/>
        <end position="164"/>
    </location>
</feature>
<feature type="signal peptide" evidence="2">
    <location>
        <begin position="1"/>
        <end position="25"/>
    </location>
</feature>
<keyword evidence="4" id="KW-1185">Reference proteome</keyword>
<sequence>MASSPISLLFLLLLSLLPFLPIFSASNITPSSSLSTNGDNSSWISPSGDFAFGFYQLNNTNTFLLAICYPTDTILPTQILRLGGMLCSKFSETNYSKGRFELHFTNGGDLELNLVAWPSDKLYAPYYSSRKANSNSSQSGFQLVFNQSADIYIVKVNGGAVPLS</sequence>
<dbReference type="PANTHER" id="PTHR47976:SF78">
    <property type="entry name" value="RECEPTOR-LIKE SERINE_THREONINE-PROTEIN KINASE"/>
    <property type="match status" value="1"/>
</dbReference>
<evidence type="ECO:0000313" key="4">
    <source>
        <dbReference type="Proteomes" id="UP000306102"/>
    </source>
</evidence>
<name>A0A4S4DDC7_CAMSN</name>
<organism evidence="3 4">
    <name type="scientific">Camellia sinensis var. sinensis</name>
    <name type="common">China tea</name>
    <dbReference type="NCBI Taxonomy" id="542762"/>
    <lineage>
        <taxon>Eukaryota</taxon>
        <taxon>Viridiplantae</taxon>
        <taxon>Streptophyta</taxon>
        <taxon>Embryophyta</taxon>
        <taxon>Tracheophyta</taxon>
        <taxon>Spermatophyta</taxon>
        <taxon>Magnoliopsida</taxon>
        <taxon>eudicotyledons</taxon>
        <taxon>Gunneridae</taxon>
        <taxon>Pentapetalae</taxon>
        <taxon>asterids</taxon>
        <taxon>Ericales</taxon>
        <taxon>Theaceae</taxon>
        <taxon>Camellia</taxon>
    </lineage>
</organism>
<protein>
    <submittedName>
        <fullName evidence="3">Uncharacterized protein</fullName>
    </submittedName>
</protein>
<dbReference type="InterPro" id="IPR051343">
    <property type="entry name" value="G-type_lectin_kinases/EP1-like"/>
</dbReference>
<dbReference type="STRING" id="542762.A0A4S4DDC7"/>
<evidence type="ECO:0000256" key="1">
    <source>
        <dbReference type="ARBA" id="ARBA00022729"/>
    </source>
</evidence>
<dbReference type="AlphaFoldDB" id="A0A4S4DDC7"/>
<proteinExistence type="predicted"/>
<reference evidence="3 4" key="1">
    <citation type="journal article" date="2018" name="Proc. Natl. Acad. Sci. U.S.A.">
        <title>Draft genome sequence of Camellia sinensis var. sinensis provides insights into the evolution of the tea genome and tea quality.</title>
        <authorList>
            <person name="Wei C."/>
            <person name="Yang H."/>
            <person name="Wang S."/>
            <person name="Zhao J."/>
            <person name="Liu C."/>
            <person name="Gao L."/>
            <person name="Xia E."/>
            <person name="Lu Y."/>
            <person name="Tai Y."/>
            <person name="She G."/>
            <person name="Sun J."/>
            <person name="Cao H."/>
            <person name="Tong W."/>
            <person name="Gao Q."/>
            <person name="Li Y."/>
            <person name="Deng W."/>
            <person name="Jiang X."/>
            <person name="Wang W."/>
            <person name="Chen Q."/>
            <person name="Zhang S."/>
            <person name="Li H."/>
            <person name="Wu J."/>
            <person name="Wang P."/>
            <person name="Li P."/>
            <person name="Shi C."/>
            <person name="Zheng F."/>
            <person name="Jian J."/>
            <person name="Huang B."/>
            <person name="Shan D."/>
            <person name="Shi M."/>
            <person name="Fang C."/>
            <person name="Yue Y."/>
            <person name="Li F."/>
            <person name="Li D."/>
            <person name="Wei S."/>
            <person name="Han B."/>
            <person name="Jiang C."/>
            <person name="Yin Y."/>
            <person name="Xia T."/>
            <person name="Zhang Z."/>
            <person name="Bennetzen J.L."/>
            <person name="Zhao S."/>
            <person name="Wan X."/>
        </authorList>
    </citation>
    <scope>NUCLEOTIDE SEQUENCE [LARGE SCALE GENOMIC DNA]</scope>
    <source>
        <strain evidence="4">cv. Shuchazao</strain>
        <tissue evidence="3">Leaf</tissue>
    </source>
</reference>
<gene>
    <name evidence="3" type="ORF">TEA_003357</name>
</gene>
<comment type="caution">
    <text evidence="3">The sequence shown here is derived from an EMBL/GenBank/DDBJ whole genome shotgun (WGS) entry which is preliminary data.</text>
</comment>
<dbReference type="PANTHER" id="PTHR47976">
    <property type="entry name" value="G-TYPE LECTIN S-RECEPTOR-LIKE SERINE/THREONINE-PROTEIN KINASE SD2-5"/>
    <property type="match status" value="1"/>
</dbReference>
<accession>A0A4S4DDC7</accession>
<evidence type="ECO:0000313" key="3">
    <source>
        <dbReference type="EMBL" id="THG00164.1"/>
    </source>
</evidence>
<evidence type="ECO:0000256" key="2">
    <source>
        <dbReference type="SAM" id="SignalP"/>
    </source>
</evidence>
<dbReference type="Proteomes" id="UP000306102">
    <property type="component" value="Unassembled WGS sequence"/>
</dbReference>
<keyword evidence="1 2" id="KW-0732">Signal</keyword>